<organism evidence="7 8">
    <name type="scientific">Hydrocarboniphaga daqingensis</name>
    <dbReference type="NCBI Taxonomy" id="490188"/>
    <lineage>
        <taxon>Bacteria</taxon>
        <taxon>Pseudomonadati</taxon>
        <taxon>Pseudomonadota</taxon>
        <taxon>Gammaproteobacteria</taxon>
        <taxon>Nevskiales</taxon>
        <taxon>Nevskiaceae</taxon>
        <taxon>Hydrocarboniphaga</taxon>
    </lineage>
</organism>
<evidence type="ECO:0000313" key="8">
    <source>
        <dbReference type="Proteomes" id="UP000199758"/>
    </source>
</evidence>
<evidence type="ECO:0000259" key="6">
    <source>
        <dbReference type="Pfam" id="PF03968"/>
    </source>
</evidence>
<evidence type="ECO:0000313" key="7">
    <source>
        <dbReference type="EMBL" id="SHH21660.1"/>
    </source>
</evidence>
<feature type="compositionally biased region" description="Basic and acidic residues" evidence="4">
    <location>
        <begin position="30"/>
        <end position="42"/>
    </location>
</feature>
<protein>
    <submittedName>
        <fullName evidence="7">Lipopolysaccharide export system protein LptA</fullName>
    </submittedName>
</protein>
<feature type="region of interest" description="Disordered" evidence="4">
    <location>
        <begin position="22"/>
        <end position="42"/>
    </location>
</feature>
<feature type="chain" id="PRO_5009913389" evidence="5">
    <location>
        <begin position="26"/>
        <end position="193"/>
    </location>
</feature>
<evidence type="ECO:0000256" key="3">
    <source>
        <dbReference type="ARBA" id="ARBA00022764"/>
    </source>
</evidence>
<dbReference type="InterPro" id="IPR052037">
    <property type="entry name" value="LPS_export_LptA"/>
</dbReference>
<dbReference type="STRING" id="490188.SAMN04488068_2915"/>
<feature type="signal peptide" evidence="5">
    <location>
        <begin position="1"/>
        <end position="25"/>
    </location>
</feature>
<accession>A0A1M5R6K3</accession>
<evidence type="ECO:0000256" key="4">
    <source>
        <dbReference type="SAM" id="MobiDB-lite"/>
    </source>
</evidence>
<reference evidence="7 8" key="1">
    <citation type="submission" date="2016-11" db="EMBL/GenBank/DDBJ databases">
        <authorList>
            <person name="Jaros S."/>
            <person name="Januszkiewicz K."/>
            <person name="Wedrychowicz H."/>
        </authorList>
    </citation>
    <scope>NUCLEOTIDE SEQUENCE [LARGE SCALE GENOMIC DNA]</scope>
    <source>
        <strain evidence="7 8">CGMCC 1.7049</strain>
    </source>
</reference>
<dbReference type="Pfam" id="PF03968">
    <property type="entry name" value="LptD_N"/>
    <property type="match status" value="1"/>
</dbReference>
<keyword evidence="1" id="KW-0813">Transport</keyword>
<dbReference type="OrthoDB" id="7064392at2"/>
<dbReference type="Gene3D" id="2.60.450.10">
    <property type="entry name" value="Lipopolysaccharide (LPS) transport protein A like domain"/>
    <property type="match status" value="1"/>
</dbReference>
<dbReference type="InterPro" id="IPR014340">
    <property type="entry name" value="LptA"/>
</dbReference>
<evidence type="ECO:0000256" key="2">
    <source>
        <dbReference type="ARBA" id="ARBA00022729"/>
    </source>
</evidence>
<dbReference type="RefSeq" id="WP_072898579.1">
    <property type="nucleotide sequence ID" value="NZ_FQWZ01000007.1"/>
</dbReference>
<evidence type="ECO:0000256" key="1">
    <source>
        <dbReference type="ARBA" id="ARBA00022448"/>
    </source>
</evidence>
<dbReference type="PANTHER" id="PTHR36504">
    <property type="entry name" value="LIPOPOLYSACCHARIDE EXPORT SYSTEM PROTEIN LPTA"/>
    <property type="match status" value="1"/>
</dbReference>
<evidence type="ECO:0000256" key="5">
    <source>
        <dbReference type="SAM" id="SignalP"/>
    </source>
</evidence>
<gene>
    <name evidence="7" type="ORF">SAMN04488068_2915</name>
</gene>
<dbReference type="GO" id="GO:0017089">
    <property type="term" value="F:glycolipid transfer activity"/>
    <property type="evidence" value="ECO:0007669"/>
    <property type="project" value="TreeGrafter"/>
</dbReference>
<dbReference type="GO" id="GO:0009279">
    <property type="term" value="C:cell outer membrane"/>
    <property type="evidence" value="ECO:0007669"/>
    <property type="project" value="TreeGrafter"/>
</dbReference>
<dbReference type="InterPro" id="IPR005653">
    <property type="entry name" value="OstA-like_N"/>
</dbReference>
<dbReference type="EMBL" id="FQWZ01000007">
    <property type="protein sequence ID" value="SHH21660.1"/>
    <property type="molecule type" value="Genomic_DNA"/>
</dbReference>
<dbReference type="NCBIfam" id="TIGR03002">
    <property type="entry name" value="outer_YhbN_LptA"/>
    <property type="match status" value="1"/>
</dbReference>
<dbReference type="Proteomes" id="UP000199758">
    <property type="component" value="Unassembled WGS sequence"/>
</dbReference>
<keyword evidence="8" id="KW-1185">Reference proteome</keyword>
<proteinExistence type="predicted"/>
<dbReference type="AlphaFoldDB" id="A0A1M5R6K3"/>
<dbReference type="GO" id="GO:0001530">
    <property type="term" value="F:lipopolysaccharide binding"/>
    <property type="evidence" value="ECO:0007669"/>
    <property type="project" value="InterPro"/>
</dbReference>
<keyword evidence="2 5" id="KW-0732">Signal</keyword>
<keyword evidence="3" id="KW-0574">Periplasm</keyword>
<sequence length="193" mass="20310">MYRASLESLLLASALLLSGVPSASAQDASPTRESRPRAAERLRPVGPVTVTATSVDWAKNGMMIYTGDVKLSSDTLNLDGDRLELEQLGDGEYRARIIGKPAHLLHSGTPASGETPADPPVTARGRTLVFDSKNGIADISGDARVTRGEDEITGETIHYNVNERRIQAAGGSGGQVRIVIQPNNRAAPAAGTP</sequence>
<dbReference type="GO" id="GO:0030288">
    <property type="term" value="C:outer membrane-bounded periplasmic space"/>
    <property type="evidence" value="ECO:0007669"/>
    <property type="project" value="TreeGrafter"/>
</dbReference>
<dbReference type="GO" id="GO:0015920">
    <property type="term" value="P:lipopolysaccharide transport"/>
    <property type="evidence" value="ECO:0007669"/>
    <property type="project" value="InterPro"/>
</dbReference>
<feature type="domain" description="Organic solvent tolerance-like N-terminal" evidence="6">
    <location>
        <begin position="59"/>
        <end position="163"/>
    </location>
</feature>
<name>A0A1M5R6K3_9GAMM</name>
<dbReference type="PANTHER" id="PTHR36504:SF1">
    <property type="entry name" value="LIPOPOLYSACCHARIDE EXPORT SYSTEM PROTEIN LPTA"/>
    <property type="match status" value="1"/>
</dbReference>